<dbReference type="EMBL" id="JAAITT010000069">
    <property type="protein sequence ID" value="NSJ52375.1"/>
    <property type="molecule type" value="Genomic_DNA"/>
</dbReference>
<sequence>MIGKEHSGSTHRKSCRGSSRCRKKRQWYVTFGLAFSTALLCFSMFMALSTLLQLSGDKKAFAALSTRGVQERQMTGPMQTTKAQEERCPSAPSILPRYASLAEKNKDLFGWVRIAGTKLDCPVMYTPEEPEYYLRRAFDKEKSVSGTPFLDGGCLTEGNHYIVYGHNMKNGSMFKTLLSYTDKGFWKENPSIFFDTLYEEGVYEIIGAFYSKVYYQDETDVFRFYSYTNLADPELFSEYVANVKELSLYDTGITADYGDTLLTLVTCSYQTENGRFVVVARKH</sequence>
<gene>
    <name evidence="3" type="ORF">G5B36_27365</name>
</gene>
<dbReference type="InterPro" id="IPR023365">
    <property type="entry name" value="Sortase_dom-sf"/>
</dbReference>
<feature type="transmembrane region" description="Helical" evidence="2">
    <location>
        <begin position="27"/>
        <end position="48"/>
    </location>
</feature>
<accession>A0ABX2HVH8</accession>
<name>A0ABX2HVH8_9FIRM</name>
<dbReference type="InterPro" id="IPR009835">
    <property type="entry name" value="SrtB"/>
</dbReference>
<dbReference type="Proteomes" id="UP000669239">
    <property type="component" value="Unassembled WGS sequence"/>
</dbReference>
<keyword evidence="2" id="KW-0812">Transmembrane</keyword>
<evidence type="ECO:0000313" key="3">
    <source>
        <dbReference type="EMBL" id="NSJ52375.1"/>
    </source>
</evidence>
<evidence type="ECO:0000313" key="4">
    <source>
        <dbReference type="Proteomes" id="UP000669239"/>
    </source>
</evidence>
<evidence type="ECO:0000256" key="1">
    <source>
        <dbReference type="ARBA" id="ARBA00022801"/>
    </source>
</evidence>
<protein>
    <submittedName>
        <fullName evidence="3">Class B sortase</fullName>
    </submittedName>
</protein>
<reference evidence="3 4" key="1">
    <citation type="journal article" date="2020" name="Cell Host Microbe">
        <title>Functional and Genomic Variation between Human-Derived Isolates of Lachnospiraceae Reveals Inter- and Intra-Species Diversity.</title>
        <authorList>
            <person name="Sorbara M.T."/>
            <person name="Littmann E.R."/>
            <person name="Fontana E."/>
            <person name="Moody T.U."/>
            <person name="Kohout C.E."/>
            <person name="Gjonbalaj M."/>
            <person name="Eaton V."/>
            <person name="Seok R."/>
            <person name="Leiner I.M."/>
            <person name="Pamer E.G."/>
        </authorList>
    </citation>
    <scope>NUCLEOTIDE SEQUENCE [LARGE SCALE GENOMIC DNA]</scope>
    <source>
        <strain evidence="3 4">MSK.1.17</strain>
    </source>
</reference>
<dbReference type="Gene3D" id="2.40.260.10">
    <property type="entry name" value="Sortase"/>
    <property type="match status" value="1"/>
</dbReference>
<comment type="caution">
    <text evidence="3">The sequence shown here is derived from an EMBL/GenBank/DDBJ whole genome shotgun (WGS) entry which is preliminary data.</text>
</comment>
<keyword evidence="2" id="KW-0472">Membrane</keyword>
<dbReference type="SUPFAM" id="SSF63817">
    <property type="entry name" value="Sortase"/>
    <property type="match status" value="1"/>
</dbReference>
<evidence type="ECO:0000256" key="2">
    <source>
        <dbReference type="SAM" id="Phobius"/>
    </source>
</evidence>
<keyword evidence="4" id="KW-1185">Reference proteome</keyword>
<dbReference type="InterPro" id="IPR005754">
    <property type="entry name" value="Sortase"/>
</dbReference>
<keyword evidence="2" id="KW-1133">Transmembrane helix</keyword>
<keyword evidence="1" id="KW-0378">Hydrolase</keyword>
<proteinExistence type="predicted"/>
<dbReference type="Pfam" id="PF04203">
    <property type="entry name" value="Sortase"/>
    <property type="match status" value="1"/>
</dbReference>
<organism evidence="3 4">
    <name type="scientific">Enterocloster aldenensis</name>
    <dbReference type="NCBI Taxonomy" id="358742"/>
    <lineage>
        <taxon>Bacteria</taxon>
        <taxon>Bacillati</taxon>
        <taxon>Bacillota</taxon>
        <taxon>Clostridia</taxon>
        <taxon>Lachnospirales</taxon>
        <taxon>Lachnospiraceae</taxon>
        <taxon>Enterocloster</taxon>
    </lineage>
</organism>
<dbReference type="CDD" id="cd05826">
    <property type="entry name" value="Sortase_B"/>
    <property type="match status" value="1"/>
</dbReference>